<organism evidence="3 4">
    <name type="scientific">Veronia pacifica</name>
    <dbReference type="NCBI Taxonomy" id="1080227"/>
    <lineage>
        <taxon>Bacteria</taxon>
        <taxon>Pseudomonadati</taxon>
        <taxon>Pseudomonadota</taxon>
        <taxon>Gammaproteobacteria</taxon>
        <taxon>Vibrionales</taxon>
        <taxon>Vibrionaceae</taxon>
        <taxon>Veronia</taxon>
    </lineage>
</organism>
<evidence type="ECO:0000313" key="3">
    <source>
        <dbReference type="EMBL" id="ODA35977.1"/>
    </source>
</evidence>
<keyword evidence="4" id="KW-1185">Reference proteome</keyword>
<gene>
    <name evidence="3" type="ORF">A8L45_02150</name>
</gene>
<dbReference type="OrthoDB" id="7062382at2"/>
<dbReference type="EMBL" id="LYBM01000002">
    <property type="protein sequence ID" value="ODA35977.1"/>
    <property type="molecule type" value="Genomic_DNA"/>
</dbReference>
<dbReference type="SUPFAM" id="SSF160191">
    <property type="entry name" value="YcgL-like"/>
    <property type="match status" value="1"/>
</dbReference>
<dbReference type="Gene3D" id="3.10.510.20">
    <property type="entry name" value="YcgL domain"/>
    <property type="match status" value="1"/>
</dbReference>
<dbReference type="Proteomes" id="UP000094936">
    <property type="component" value="Unassembled WGS sequence"/>
</dbReference>
<evidence type="ECO:0000259" key="2">
    <source>
        <dbReference type="PROSITE" id="PS51648"/>
    </source>
</evidence>
<feature type="domain" description="YcgL" evidence="2">
    <location>
        <begin position="1"/>
        <end position="85"/>
    </location>
</feature>
<accession>A0A1C3ERV1</accession>
<dbReference type="InterPro" id="IPR027354">
    <property type="entry name" value="YcgL_dom"/>
</dbReference>
<proteinExistence type="inferred from homology"/>
<sequence length="91" mass="10464">MFCAIYKSPKKESMYLYVKNKDDFSDVPELLLSNFGKPQFAMMLNLAKREKLAIVDINKVRQSLIDEGFFLQMPPAPDQALAHIRAQNTKL</sequence>
<dbReference type="PANTHER" id="PTHR38109:SF1">
    <property type="entry name" value="PROTEIN YCGL"/>
    <property type="match status" value="1"/>
</dbReference>
<dbReference type="RefSeq" id="WP_068898989.1">
    <property type="nucleotide sequence ID" value="NZ_JBHUIF010000032.1"/>
</dbReference>
<reference evidence="3 4" key="1">
    <citation type="submission" date="2016-05" db="EMBL/GenBank/DDBJ databases">
        <title>Genomic Taxonomy of the Vibrionaceae.</title>
        <authorList>
            <person name="Gomez-Gil B."/>
            <person name="Enciso-Ibarra J."/>
        </authorList>
    </citation>
    <scope>NUCLEOTIDE SEQUENCE [LARGE SCALE GENOMIC DNA]</scope>
    <source>
        <strain evidence="3 4">CAIM 1920</strain>
    </source>
</reference>
<name>A0A1C3ERV1_9GAMM</name>
<dbReference type="InterPro" id="IPR038068">
    <property type="entry name" value="YcgL-like_sf"/>
</dbReference>
<comment type="caution">
    <text evidence="3">The sequence shown here is derived from an EMBL/GenBank/DDBJ whole genome shotgun (WGS) entry which is preliminary data.</text>
</comment>
<dbReference type="HAMAP" id="MF_01866">
    <property type="entry name" value="UPF0745"/>
    <property type="match status" value="1"/>
</dbReference>
<evidence type="ECO:0000256" key="1">
    <source>
        <dbReference type="HAMAP-Rule" id="MF_01866"/>
    </source>
</evidence>
<evidence type="ECO:0000313" key="4">
    <source>
        <dbReference type="Proteomes" id="UP000094936"/>
    </source>
</evidence>
<dbReference type="PANTHER" id="PTHR38109">
    <property type="entry name" value="PROTEIN YCGL"/>
    <property type="match status" value="1"/>
</dbReference>
<dbReference type="Pfam" id="PF05166">
    <property type="entry name" value="YcgL"/>
    <property type="match status" value="1"/>
</dbReference>
<dbReference type="PROSITE" id="PS51648">
    <property type="entry name" value="YCGL"/>
    <property type="match status" value="1"/>
</dbReference>
<protein>
    <recommendedName>
        <fullName evidence="1">YcgL domain-containing protein A8L45_02150</fullName>
    </recommendedName>
</protein>
<dbReference type="STRING" id="1080227.A8L45_02150"/>
<dbReference type="AlphaFoldDB" id="A0A1C3ERV1"/>